<dbReference type="Gene3D" id="3.10.20.310">
    <property type="entry name" value="membrane protein fhac"/>
    <property type="match status" value="1"/>
</dbReference>
<evidence type="ECO:0000313" key="8">
    <source>
        <dbReference type="Proteomes" id="UP000031561"/>
    </source>
</evidence>
<feature type="domain" description="Haemolysin activator HlyB C-terminal" evidence="5">
    <location>
        <begin position="206"/>
        <end position="503"/>
    </location>
</feature>
<dbReference type="RefSeq" id="WP_166283620.1">
    <property type="nucleotide sequence ID" value="NZ_JTHE03000118.1"/>
</dbReference>
<feature type="domain" description="Polypeptide-transport-associated ShlB-type" evidence="6">
    <location>
        <begin position="50"/>
        <end position="125"/>
    </location>
</feature>
<accession>A0ABD4TA40</accession>
<dbReference type="AlphaFoldDB" id="A0ABD4TA40"/>
<dbReference type="Gene3D" id="2.40.160.50">
    <property type="entry name" value="membrane protein fhac: a member of the omp85/tpsb transporter family"/>
    <property type="match status" value="1"/>
</dbReference>
<evidence type="ECO:0008006" key="9">
    <source>
        <dbReference type="Google" id="ProtNLM"/>
    </source>
</evidence>
<dbReference type="InterPro" id="IPR005565">
    <property type="entry name" value="Hemolysn_activator_HlyB_C"/>
</dbReference>
<dbReference type="EMBL" id="JTHE03000118">
    <property type="protein sequence ID" value="MCM1985260.1"/>
    <property type="molecule type" value="Genomic_DNA"/>
</dbReference>
<evidence type="ECO:0000256" key="4">
    <source>
        <dbReference type="SAM" id="MobiDB-lite"/>
    </source>
</evidence>
<feature type="region of interest" description="Disordered" evidence="4">
    <location>
        <begin position="1"/>
        <end position="47"/>
    </location>
</feature>
<name>A0ABD4TA40_9CYAN</name>
<dbReference type="PANTHER" id="PTHR34597:SF6">
    <property type="entry name" value="BLR6126 PROTEIN"/>
    <property type="match status" value="1"/>
</dbReference>
<keyword evidence="1" id="KW-1134">Transmembrane beta strand</keyword>
<proteinExistence type="predicted"/>
<dbReference type="InterPro" id="IPR051544">
    <property type="entry name" value="TPS_OM_transporter"/>
</dbReference>
<evidence type="ECO:0000256" key="1">
    <source>
        <dbReference type="ARBA" id="ARBA00022452"/>
    </source>
</evidence>
<keyword evidence="3" id="KW-0998">Cell outer membrane</keyword>
<reference evidence="7 8" key="1">
    <citation type="journal article" date="2015" name="Genome Announc.">
        <title>Draft Genome Sequence of Filamentous Marine Cyanobacterium Lyngbya confervoides Strain BDU141951.</title>
        <authorList>
            <person name="Chandrababunaidu M.M."/>
            <person name="Sen D."/>
            <person name="Tripathy S."/>
        </authorList>
    </citation>
    <scope>NUCLEOTIDE SEQUENCE [LARGE SCALE GENOMIC DNA]</scope>
    <source>
        <strain evidence="7 8">BDU141951</strain>
    </source>
</reference>
<evidence type="ECO:0000259" key="5">
    <source>
        <dbReference type="Pfam" id="PF03865"/>
    </source>
</evidence>
<keyword evidence="1" id="KW-0472">Membrane</keyword>
<keyword evidence="8" id="KW-1185">Reference proteome</keyword>
<protein>
    <recommendedName>
        <fullName evidence="9">Hemolysin activation/secretion protein</fullName>
    </recommendedName>
</protein>
<evidence type="ECO:0000313" key="7">
    <source>
        <dbReference type="EMBL" id="MCM1985260.1"/>
    </source>
</evidence>
<evidence type="ECO:0000259" key="6">
    <source>
        <dbReference type="Pfam" id="PF08479"/>
    </source>
</evidence>
<evidence type="ECO:0000256" key="3">
    <source>
        <dbReference type="ARBA" id="ARBA00023237"/>
    </source>
</evidence>
<feature type="compositionally biased region" description="Pro residues" evidence="4">
    <location>
        <begin position="35"/>
        <end position="44"/>
    </location>
</feature>
<dbReference type="Pfam" id="PF03865">
    <property type="entry name" value="ShlB"/>
    <property type="match status" value="1"/>
</dbReference>
<keyword evidence="2" id="KW-0812">Transmembrane</keyword>
<dbReference type="Proteomes" id="UP000031561">
    <property type="component" value="Unassembled WGS sequence"/>
</dbReference>
<gene>
    <name evidence="7" type="ORF">QQ91_0020810</name>
</gene>
<dbReference type="Pfam" id="PF08479">
    <property type="entry name" value="POTRA_2"/>
    <property type="match status" value="1"/>
</dbReference>
<evidence type="ECO:0000256" key="2">
    <source>
        <dbReference type="ARBA" id="ARBA00022692"/>
    </source>
</evidence>
<organism evidence="7 8">
    <name type="scientific">Lyngbya confervoides BDU141951</name>
    <dbReference type="NCBI Taxonomy" id="1574623"/>
    <lineage>
        <taxon>Bacteria</taxon>
        <taxon>Bacillati</taxon>
        <taxon>Cyanobacteriota</taxon>
        <taxon>Cyanophyceae</taxon>
        <taxon>Oscillatoriophycideae</taxon>
        <taxon>Oscillatoriales</taxon>
        <taxon>Microcoleaceae</taxon>
        <taxon>Lyngbya</taxon>
    </lineage>
</organism>
<feature type="compositionally biased region" description="Pro residues" evidence="4">
    <location>
        <begin position="18"/>
        <end position="28"/>
    </location>
</feature>
<sequence>MAQVNLNQDDPGRIEEQIPPPSVPPPPADIQIPDPDAPVTPPPGSEDETFELKAVKIEGVTVYRPEDLAPFYRDRLNQPVSLRDLYAIAQAITERYQQDGYLLSLAIVPEQTIRDGEVTLQVVEGYVASVEFEEAPKHLRDRLNQFGHKITSLRPLNVNKMERTLLLANDLAGVEIKSILKRGEQLGTAILLARVLYDSFDPFGELTNRGSDEVGPLRLQVGTHLNSLLGQGERITLRGVITPADPLELALGSLDVTVPVGTEGLQLEFGGSYTEVNPGGVLERFDINGRTFALETGLSYPVIRSRTFNVAVQGGFDYAGTRNISDLLAQPTVLNQDRLAVLRAGVEFDRLDASGRWAGGAELSQGIAGTTPGNAMDPLSRAQGSAVFTKANVNLERLQQLPAQFYGLLQARAQITGDALLVREQFGLGGAPFGSGFDPSELLGDYGYGLRAELQRPLQYQGFGRVQSTTPYLFADHGQIFRNFRLATENSSDSLTSAGLGVRHFFGNELNLTVEVAFPLDRTDQPTNDDPRLFFSLTGIF</sequence>
<comment type="caution">
    <text evidence="7">The sequence shown here is derived from an EMBL/GenBank/DDBJ whole genome shotgun (WGS) entry which is preliminary data.</text>
</comment>
<dbReference type="PANTHER" id="PTHR34597">
    <property type="entry name" value="SLR1661 PROTEIN"/>
    <property type="match status" value="1"/>
</dbReference>
<dbReference type="InterPro" id="IPR013686">
    <property type="entry name" value="Polypept-transport_assoc_ShlB"/>
</dbReference>